<keyword evidence="1" id="KW-0472">Membrane</keyword>
<protein>
    <recommendedName>
        <fullName evidence="4">DUF304 domain-containing protein</fullName>
    </recommendedName>
</protein>
<organism evidence="2 3">
    <name type="scientific">Winogradskyella rapida</name>
    <dbReference type="NCBI Taxonomy" id="549701"/>
    <lineage>
        <taxon>Bacteria</taxon>
        <taxon>Pseudomonadati</taxon>
        <taxon>Bacteroidota</taxon>
        <taxon>Flavobacteriia</taxon>
        <taxon>Flavobacteriales</taxon>
        <taxon>Flavobacteriaceae</taxon>
        <taxon>Winogradskyella</taxon>
    </lineage>
</organism>
<accession>A0ABW3KSD2</accession>
<keyword evidence="1" id="KW-0812">Transmembrane</keyword>
<name>A0ABW3KSD2_9FLAO</name>
<feature type="transmembrane region" description="Helical" evidence="1">
    <location>
        <begin position="12"/>
        <end position="31"/>
    </location>
</feature>
<feature type="non-terminal residue" evidence="2">
    <location>
        <position position="109"/>
    </location>
</feature>
<dbReference type="EMBL" id="JBHTKM010000057">
    <property type="protein sequence ID" value="MFD1015723.1"/>
    <property type="molecule type" value="Genomic_DNA"/>
</dbReference>
<evidence type="ECO:0000256" key="1">
    <source>
        <dbReference type="SAM" id="Phobius"/>
    </source>
</evidence>
<proteinExistence type="predicted"/>
<comment type="caution">
    <text evidence="2">The sequence shown here is derived from an EMBL/GenBank/DDBJ whole genome shotgun (WGS) entry which is preliminary data.</text>
</comment>
<sequence length="109" mass="12400">MKSKEFIKSEIKTSNIIILILGGIIFSFLGIKLTISGIEKTEILFISIPFLLFGLLSIYHLINHNILIINKEKLIVKTLIGITKRTINLSEILTYNEIEKENAKWKGEA</sequence>
<evidence type="ECO:0000313" key="2">
    <source>
        <dbReference type="EMBL" id="MFD1015723.1"/>
    </source>
</evidence>
<keyword evidence="1" id="KW-1133">Transmembrane helix</keyword>
<evidence type="ECO:0008006" key="4">
    <source>
        <dbReference type="Google" id="ProtNLM"/>
    </source>
</evidence>
<feature type="transmembrane region" description="Helical" evidence="1">
    <location>
        <begin position="43"/>
        <end position="62"/>
    </location>
</feature>
<keyword evidence="3" id="KW-1185">Reference proteome</keyword>
<gene>
    <name evidence="2" type="ORF">ACFQ13_07340</name>
</gene>
<dbReference type="RefSeq" id="WP_386115738.1">
    <property type="nucleotide sequence ID" value="NZ_JBHTKM010000057.1"/>
</dbReference>
<evidence type="ECO:0000313" key="3">
    <source>
        <dbReference type="Proteomes" id="UP001597086"/>
    </source>
</evidence>
<dbReference type="Proteomes" id="UP001597086">
    <property type="component" value="Unassembled WGS sequence"/>
</dbReference>
<reference evidence="3" key="1">
    <citation type="journal article" date="2019" name="Int. J. Syst. Evol. Microbiol.">
        <title>The Global Catalogue of Microorganisms (GCM) 10K type strain sequencing project: providing services to taxonomists for standard genome sequencing and annotation.</title>
        <authorList>
            <consortium name="The Broad Institute Genomics Platform"/>
            <consortium name="The Broad Institute Genome Sequencing Center for Infectious Disease"/>
            <person name="Wu L."/>
            <person name="Ma J."/>
        </authorList>
    </citation>
    <scope>NUCLEOTIDE SEQUENCE [LARGE SCALE GENOMIC DNA]</scope>
    <source>
        <strain evidence="3">CCUG 56098</strain>
    </source>
</reference>